<evidence type="ECO:0000313" key="1">
    <source>
        <dbReference type="Proteomes" id="UP000887576"/>
    </source>
</evidence>
<organism evidence="1 2">
    <name type="scientific">Panagrolaimus sp. JU765</name>
    <dbReference type="NCBI Taxonomy" id="591449"/>
    <lineage>
        <taxon>Eukaryota</taxon>
        <taxon>Metazoa</taxon>
        <taxon>Ecdysozoa</taxon>
        <taxon>Nematoda</taxon>
        <taxon>Chromadorea</taxon>
        <taxon>Rhabditida</taxon>
        <taxon>Tylenchina</taxon>
        <taxon>Panagrolaimomorpha</taxon>
        <taxon>Panagrolaimoidea</taxon>
        <taxon>Panagrolaimidae</taxon>
        <taxon>Panagrolaimus</taxon>
    </lineage>
</organism>
<sequence>MDVLYQETNNLVHDVQFTVGRLEQARNESDAQPLFQAVHQQLQTLQANCQRLDHLASKEPIDRKRAAKHRAEQMRFELNALSSSVHNIQARLTNKWRALAEREELLTQRIRPVETGIHIDESEIMVHDHMKHSHRAIDDMIAQGSAILTNMKEQGLNLKAVRTKILDIGQTLGLSGTTLRMIEKRLEEDWWIFIVGCVFVLIFMYCFYRYWKG</sequence>
<proteinExistence type="predicted"/>
<name>A0AC34PX56_9BILA</name>
<protein>
    <submittedName>
        <fullName evidence="2">Golgi SNAP receptor complex member 2</fullName>
    </submittedName>
</protein>
<reference evidence="2" key="1">
    <citation type="submission" date="2022-11" db="UniProtKB">
        <authorList>
            <consortium name="WormBaseParasite"/>
        </authorList>
    </citation>
    <scope>IDENTIFICATION</scope>
</reference>
<dbReference type="Proteomes" id="UP000887576">
    <property type="component" value="Unplaced"/>
</dbReference>
<evidence type="ECO:0000313" key="2">
    <source>
        <dbReference type="WBParaSite" id="JU765_v2.g10804.t1"/>
    </source>
</evidence>
<dbReference type="WBParaSite" id="JU765_v2.g10804.t1">
    <property type="protein sequence ID" value="JU765_v2.g10804.t1"/>
    <property type="gene ID" value="JU765_v2.g10804"/>
</dbReference>
<accession>A0AC34PX56</accession>